<evidence type="ECO:0000256" key="6">
    <source>
        <dbReference type="HAMAP-Rule" id="MF_00821"/>
    </source>
</evidence>
<dbReference type="HAMAP" id="MF_00821">
    <property type="entry name" value="SecB"/>
    <property type="match status" value="1"/>
</dbReference>
<comment type="subunit">
    <text evidence="6">Homotetramer, a dimer of dimers. One homotetramer interacts with 1 SecA dimer.</text>
</comment>
<dbReference type="GO" id="GO:0005737">
    <property type="term" value="C:cytoplasm"/>
    <property type="evidence" value="ECO:0007669"/>
    <property type="project" value="UniProtKB-SubCell"/>
</dbReference>
<dbReference type="NCBIfam" id="NF004394">
    <property type="entry name" value="PRK05751.1-5"/>
    <property type="match status" value="1"/>
</dbReference>
<keyword evidence="6" id="KW-0963">Cytoplasm</keyword>
<dbReference type="NCBIfam" id="NF004392">
    <property type="entry name" value="PRK05751.1-3"/>
    <property type="match status" value="1"/>
</dbReference>
<dbReference type="GO" id="GO:0051262">
    <property type="term" value="P:protein tetramerization"/>
    <property type="evidence" value="ECO:0007669"/>
    <property type="project" value="InterPro"/>
</dbReference>
<evidence type="ECO:0000256" key="4">
    <source>
        <dbReference type="ARBA" id="ARBA00023010"/>
    </source>
</evidence>
<dbReference type="RefSeq" id="WP_132571141.1">
    <property type="nucleotide sequence ID" value="NZ_CBCSGL010000016.1"/>
</dbReference>
<evidence type="ECO:0000256" key="5">
    <source>
        <dbReference type="ARBA" id="ARBA00023186"/>
    </source>
</evidence>
<sequence>MADELQTAQTADSGTPVFQIQRMYLKDLSLEQPNAPQILLEQQQPQVDINLTLSAESVTDGIYEVCVTATVNTKVGDKTLFLVEAKQAGIFEIRNVPQDQVEGILGIVCPQMVYPYLRAIVSDVCTRAGFPPVLLTEVNFQAMFEAQQAQRAAQGGQAVN</sequence>
<keyword evidence="8" id="KW-1185">Reference proteome</keyword>
<dbReference type="OrthoDB" id="9795145at2"/>
<protein>
    <recommendedName>
        <fullName evidence="6">Protein-export protein SecB</fullName>
    </recommendedName>
</protein>
<dbReference type="GO" id="GO:0051082">
    <property type="term" value="F:unfolded protein binding"/>
    <property type="evidence" value="ECO:0007669"/>
    <property type="project" value="InterPro"/>
</dbReference>
<dbReference type="Gene3D" id="3.10.420.10">
    <property type="entry name" value="SecB-like"/>
    <property type="match status" value="1"/>
</dbReference>
<dbReference type="AlphaFoldDB" id="A0A4V2VRN7"/>
<dbReference type="SUPFAM" id="SSF54611">
    <property type="entry name" value="SecB-like"/>
    <property type="match status" value="1"/>
</dbReference>
<evidence type="ECO:0000256" key="3">
    <source>
        <dbReference type="ARBA" id="ARBA00022927"/>
    </source>
</evidence>
<dbReference type="PRINTS" id="PR01594">
    <property type="entry name" value="SECBCHAPRONE"/>
</dbReference>
<evidence type="ECO:0000256" key="2">
    <source>
        <dbReference type="ARBA" id="ARBA00022448"/>
    </source>
</evidence>
<dbReference type="Pfam" id="PF02556">
    <property type="entry name" value="SecB"/>
    <property type="match status" value="1"/>
</dbReference>
<dbReference type="Proteomes" id="UP000295110">
    <property type="component" value="Unassembled WGS sequence"/>
</dbReference>
<evidence type="ECO:0000313" key="7">
    <source>
        <dbReference type="EMBL" id="TCU98799.1"/>
    </source>
</evidence>
<accession>A0A4V2VRN7</accession>
<name>A0A4V2VRN7_ROSSA</name>
<dbReference type="GO" id="GO:0015031">
    <property type="term" value="P:protein transport"/>
    <property type="evidence" value="ECO:0007669"/>
    <property type="project" value="UniProtKB-UniRule"/>
</dbReference>
<reference evidence="7 8" key="1">
    <citation type="submission" date="2019-03" db="EMBL/GenBank/DDBJ databases">
        <title>Genomic Encyclopedia of Type Strains, Phase IV (KMG-IV): sequencing the most valuable type-strain genomes for metagenomic binning, comparative biology and taxonomic classification.</title>
        <authorList>
            <person name="Goeker M."/>
        </authorList>
    </citation>
    <scope>NUCLEOTIDE SEQUENCE [LARGE SCALE GENOMIC DNA]</scope>
    <source>
        <strain evidence="7 8">DSM 654</strain>
    </source>
</reference>
<proteinExistence type="inferred from homology"/>
<comment type="similarity">
    <text evidence="1 6">Belongs to the SecB family.</text>
</comment>
<keyword evidence="4 6" id="KW-0811">Translocation</keyword>
<comment type="caution">
    <text evidence="7">The sequence shown here is derived from an EMBL/GenBank/DDBJ whole genome shotgun (WGS) entry which is preliminary data.</text>
</comment>
<keyword evidence="3 6" id="KW-0653">Protein transport</keyword>
<dbReference type="EMBL" id="SMBU01000009">
    <property type="protein sequence ID" value="TCU98799.1"/>
    <property type="molecule type" value="Genomic_DNA"/>
</dbReference>
<keyword evidence="2 6" id="KW-0813">Transport</keyword>
<dbReference type="NCBIfam" id="TIGR00809">
    <property type="entry name" value="secB"/>
    <property type="match status" value="1"/>
</dbReference>
<dbReference type="GO" id="GO:0006457">
    <property type="term" value="P:protein folding"/>
    <property type="evidence" value="ECO:0007669"/>
    <property type="project" value="UniProtKB-UniRule"/>
</dbReference>
<dbReference type="PANTHER" id="PTHR36918:SF1">
    <property type="entry name" value="PROTEIN-EXPORT PROTEIN SECB"/>
    <property type="match status" value="1"/>
</dbReference>
<dbReference type="InterPro" id="IPR003708">
    <property type="entry name" value="SecB"/>
</dbReference>
<comment type="subcellular location">
    <subcellularLocation>
        <location evidence="6">Cytoplasm</location>
    </subcellularLocation>
</comment>
<gene>
    <name evidence="6" type="primary">secB</name>
    <name evidence="7" type="ORF">EV671_100974</name>
</gene>
<keyword evidence="5 6" id="KW-0143">Chaperone</keyword>
<dbReference type="PANTHER" id="PTHR36918">
    <property type="match status" value="1"/>
</dbReference>
<evidence type="ECO:0000313" key="8">
    <source>
        <dbReference type="Proteomes" id="UP000295110"/>
    </source>
</evidence>
<organism evidence="7 8">
    <name type="scientific">Roseateles saccharophilus</name>
    <name type="common">Pseudomonas saccharophila</name>
    <dbReference type="NCBI Taxonomy" id="304"/>
    <lineage>
        <taxon>Bacteria</taxon>
        <taxon>Pseudomonadati</taxon>
        <taxon>Pseudomonadota</taxon>
        <taxon>Betaproteobacteria</taxon>
        <taxon>Burkholderiales</taxon>
        <taxon>Sphaerotilaceae</taxon>
        <taxon>Roseateles</taxon>
    </lineage>
</organism>
<dbReference type="InterPro" id="IPR035958">
    <property type="entry name" value="SecB-like_sf"/>
</dbReference>
<evidence type="ECO:0000256" key="1">
    <source>
        <dbReference type="ARBA" id="ARBA00009990"/>
    </source>
</evidence>
<comment type="function">
    <text evidence="6">One of the proteins required for the normal export of preproteins out of the cell cytoplasm. It is a molecular chaperone that binds to a subset of precursor proteins, maintaining them in a translocation-competent state. It also specifically binds to its receptor SecA.</text>
</comment>